<keyword evidence="15" id="KW-1185">Reference proteome</keyword>
<dbReference type="GO" id="GO:0070733">
    <property type="term" value="F:AMPylase activity"/>
    <property type="evidence" value="ECO:0007669"/>
    <property type="project" value="UniProtKB-EC"/>
</dbReference>
<keyword evidence="4" id="KW-0548">Nucleotidyltransferase</keyword>
<dbReference type="AlphaFoldDB" id="A0A2V2N326"/>
<name>A0A2V2N326_9EURY</name>
<dbReference type="PANTHER" id="PTHR33571">
    <property type="entry name" value="SSL8005 PROTEIN"/>
    <property type="match status" value="1"/>
</dbReference>
<evidence type="ECO:0000313" key="14">
    <source>
        <dbReference type="EMBL" id="PWR74189.1"/>
    </source>
</evidence>
<comment type="catalytic activity">
    <reaction evidence="11">
        <text>O-(5'-adenylyl)-L-tyrosyl-[protein] + ATP = O-[5'-(adenylyl-(5'-&gt;3')-adenylyl)]-L-tyrosyl-[protein] + diphosphate</text>
        <dbReference type="Rhea" id="RHEA:66528"/>
        <dbReference type="Rhea" id="RHEA-COMP:13846"/>
        <dbReference type="Rhea" id="RHEA-COMP:17046"/>
        <dbReference type="ChEBI" id="CHEBI:30616"/>
        <dbReference type="ChEBI" id="CHEBI:33019"/>
        <dbReference type="ChEBI" id="CHEBI:83624"/>
        <dbReference type="ChEBI" id="CHEBI:167160"/>
    </reaction>
</comment>
<protein>
    <recommendedName>
        <fullName evidence="9">protein adenylyltransferase</fullName>
        <ecNumber evidence="9">2.7.7.108</ecNumber>
    </recommendedName>
</protein>
<proteinExistence type="inferred from homology"/>
<dbReference type="InterPro" id="IPR043519">
    <property type="entry name" value="NT_sf"/>
</dbReference>
<keyword evidence="8" id="KW-0460">Magnesium</keyword>
<accession>A0A2V2N326</accession>
<evidence type="ECO:0000256" key="5">
    <source>
        <dbReference type="ARBA" id="ARBA00022723"/>
    </source>
</evidence>
<dbReference type="EMBL" id="QGMY01000002">
    <property type="protein sequence ID" value="PWR74189.1"/>
    <property type="molecule type" value="Genomic_DNA"/>
</dbReference>
<dbReference type="GO" id="GO:0005524">
    <property type="term" value="F:ATP binding"/>
    <property type="evidence" value="ECO:0007669"/>
    <property type="project" value="UniProtKB-KW"/>
</dbReference>
<dbReference type="CDD" id="cd05403">
    <property type="entry name" value="NT_KNTase_like"/>
    <property type="match status" value="1"/>
</dbReference>
<dbReference type="GeneID" id="97549562"/>
<evidence type="ECO:0000256" key="7">
    <source>
        <dbReference type="ARBA" id="ARBA00022840"/>
    </source>
</evidence>
<evidence type="ECO:0000256" key="8">
    <source>
        <dbReference type="ARBA" id="ARBA00022842"/>
    </source>
</evidence>
<comment type="cofactor">
    <cofactor evidence="1">
        <name>Mg(2+)</name>
        <dbReference type="ChEBI" id="CHEBI:18420"/>
    </cofactor>
</comment>
<evidence type="ECO:0000256" key="11">
    <source>
        <dbReference type="ARBA" id="ARBA00047518"/>
    </source>
</evidence>
<evidence type="ECO:0000313" key="15">
    <source>
        <dbReference type="Proteomes" id="UP000245657"/>
    </source>
</evidence>
<evidence type="ECO:0000256" key="1">
    <source>
        <dbReference type="ARBA" id="ARBA00001946"/>
    </source>
</evidence>
<evidence type="ECO:0000256" key="2">
    <source>
        <dbReference type="ARBA" id="ARBA00022649"/>
    </source>
</evidence>
<dbReference type="Gene3D" id="3.30.460.10">
    <property type="entry name" value="Beta Polymerase, domain 2"/>
    <property type="match status" value="1"/>
</dbReference>
<dbReference type="InterPro" id="IPR052038">
    <property type="entry name" value="Type-VII_TA_antitoxin"/>
</dbReference>
<evidence type="ECO:0000256" key="9">
    <source>
        <dbReference type="ARBA" id="ARBA00034531"/>
    </source>
</evidence>
<dbReference type="Proteomes" id="UP000245657">
    <property type="component" value="Unassembled WGS sequence"/>
</dbReference>
<dbReference type="InterPro" id="IPR002934">
    <property type="entry name" value="Polymerase_NTP_transf_dom"/>
</dbReference>
<feature type="domain" description="Polymerase nucleotidyl transferase" evidence="13">
    <location>
        <begin position="19"/>
        <end position="87"/>
    </location>
</feature>
<dbReference type="OrthoDB" id="61846at2157"/>
<keyword evidence="5" id="KW-0479">Metal-binding</keyword>
<reference evidence="14 15" key="1">
    <citation type="submission" date="2018-05" db="EMBL/GenBank/DDBJ databases">
        <title>Draft genome of Methanospirillum lacunae Ki8-1.</title>
        <authorList>
            <person name="Dueholm M.S."/>
            <person name="Nielsen P.H."/>
            <person name="Bakmann L.F."/>
            <person name="Otzen D.E."/>
        </authorList>
    </citation>
    <scope>NUCLEOTIDE SEQUENCE [LARGE SCALE GENOMIC DNA]</scope>
    <source>
        <strain evidence="14 15">Ki8-1</strain>
    </source>
</reference>
<dbReference type="SUPFAM" id="SSF81301">
    <property type="entry name" value="Nucleotidyltransferase"/>
    <property type="match status" value="1"/>
</dbReference>
<keyword evidence="7" id="KW-0067">ATP-binding</keyword>
<evidence type="ECO:0000256" key="3">
    <source>
        <dbReference type="ARBA" id="ARBA00022679"/>
    </source>
</evidence>
<evidence type="ECO:0000256" key="4">
    <source>
        <dbReference type="ARBA" id="ARBA00022695"/>
    </source>
</evidence>
<dbReference type="RefSeq" id="WP_109967468.1">
    <property type="nucleotide sequence ID" value="NZ_CP176093.1"/>
</dbReference>
<keyword evidence="3" id="KW-0808">Transferase</keyword>
<evidence type="ECO:0000256" key="10">
    <source>
        <dbReference type="ARBA" id="ARBA00038276"/>
    </source>
</evidence>
<comment type="caution">
    <text evidence="14">The sequence shown here is derived from an EMBL/GenBank/DDBJ whole genome shotgun (WGS) entry which is preliminary data.</text>
</comment>
<dbReference type="PANTHER" id="PTHR33571:SF12">
    <property type="entry name" value="BSL3053 PROTEIN"/>
    <property type="match status" value="1"/>
</dbReference>
<evidence type="ECO:0000256" key="12">
    <source>
        <dbReference type="ARBA" id="ARBA00048696"/>
    </source>
</evidence>
<organism evidence="14 15">
    <name type="scientific">Methanospirillum lacunae</name>
    <dbReference type="NCBI Taxonomy" id="668570"/>
    <lineage>
        <taxon>Archaea</taxon>
        <taxon>Methanobacteriati</taxon>
        <taxon>Methanobacteriota</taxon>
        <taxon>Stenosarchaea group</taxon>
        <taxon>Methanomicrobia</taxon>
        <taxon>Methanomicrobiales</taxon>
        <taxon>Methanospirillaceae</taxon>
        <taxon>Methanospirillum</taxon>
    </lineage>
</organism>
<comment type="catalytic activity">
    <reaction evidence="12">
        <text>L-tyrosyl-[protein] + ATP = O-(5'-adenylyl)-L-tyrosyl-[protein] + diphosphate</text>
        <dbReference type="Rhea" id="RHEA:54288"/>
        <dbReference type="Rhea" id="RHEA-COMP:10136"/>
        <dbReference type="Rhea" id="RHEA-COMP:13846"/>
        <dbReference type="ChEBI" id="CHEBI:30616"/>
        <dbReference type="ChEBI" id="CHEBI:33019"/>
        <dbReference type="ChEBI" id="CHEBI:46858"/>
        <dbReference type="ChEBI" id="CHEBI:83624"/>
        <dbReference type="EC" id="2.7.7.108"/>
    </reaction>
</comment>
<comment type="similarity">
    <text evidence="10">Belongs to the MntA antitoxin family.</text>
</comment>
<gene>
    <name evidence="14" type="ORF">DK846_03285</name>
</gene>
<keyword evidence="6" id="KW-0547">Nucleotide-binding</keyword>
<dbReference type="GO" id="GO:0046872">
    <property type="term" value="F:metal ion binding"/>
    <property type="evidence" value="ECO:0007669"/>
    <property type="project" value="UniProtKB-KW"/>
</dbReference>
<sequence>MMKIKDLPSEVRSNIIPHFQISSMWIFGSAIRDDYSEDSDIDLVVEFMPDARITLLTLASLQTDLERIFGRKVDLITRKAIDDFMNPIMRQEILSTMVRIYGS</sequence>
<dbReference type="Pfam" id="PF01909">
    <property type="entry name" value="NTP_transf_2"/>
    <property type="match status" value="1"/>
</dbReference>
<evidence type="ECO:0000259" key="13">
    <source>
        <dbReference type="Pfam" id="PF01909"/>
    </source>
</evidence>
<dbReference type="EC" id="2.7.7.108" evidence="9"/>
<keyword evidence="2" id="KW-1277">Toxin-antitoxin system</keyword>
<evidence type="ECO:0000256" key="6">
    <source>
        <dbReference type="ARBA" id="ARBA00022741"/>
    </source>
</evidence>